<feature type="compositionally biased region" description="Polar residues" evidence="1">
    <location>
        <begin position="1"/>
        <end position="16"/>
    </location>
</feature>
<dbReference type="OrthoDB" id="2532734at2759"/>
<proteinExistence type="predicted"/>
<reference evidence="2" key="1">
    <citation type="journal article" date="2021" name="IMA Fungus">
        <title>Genomic characterization of three marine fungi, including Emericellopsis atlantica sp. nov. with signatures of a generalist lifestyle and marine biomass degradation.</title>
        <authorList>
            <person name="Hagestad O.C."/>
            <person name="Hou L."/>
            <person name="Andersen J.H."/>
            <person name="Hansen E.H."/>
            <person name="Altermark B."/>
            <person name="Li C."/>
            <person name="Kuhnert E."/>
            <person name="Cox R.J."/>
            <person name="Crous P.W."/>
            <person name="Spatafora J.W."/>
            <person name="Lail K."/>
            <person name="Amirebrahimi M."/>
            <person name="Lipzen A."/>
            <person name="Pangilinan J."/>
            <person name="Andreopoulos W."/>
            <person name="Hayes R.D."/>
            <person name="Ng V."/>
            <person name="Grigoriev I.V."/>
            <person name="Jackson S.A."/>
            <person name="Sutton T.D.S."/>
            <person name="Dobson A.D.W."/>
            <person name="Rama T."/>
        </authorList>
    </citation>
    <scope>NUCLEOTIDE SEQUENCE</scope>
    <source>
        <strain evidence="2">TRa3180A</strain>
    </source>
</reference>
<organism evidence="2 3">
    <name type="scientific">Calycina marina</name>
    <dbReference type="NCBI Taxonomy" id="1763456"/>
    <lineage>
        <taxon>Eukaryota</taxon>
        <taxon>Fungi</taxon>
        <taxon>Dikarya</taxon>
        <taxon>Ascomycota</taxon>
        <taxon>Pezizomycotina</taxon>
        <taxon>Leotiomycetes</taxon>
        <taxon>Helotiales</taxon>
        <taxon>Pezizellaceae</taxon>
        <taxon>Calycina</taxon>
    </lineage>
</organism>
<feature type="region of interest" description="Disordered" evidence="1">
    <location>
        <begin position="1"/>
        <end position="82"/>
    </location>
</feature>
<evidence type="ECO:0000256" key="1">
    <source>
        <dbReference type="SAM" id="MobiDB-lite"/>
    </source>
</evidence>
<protein>
    <submittedName>
        <fullName evidence="2">Uncharacterized protein</fullName>
    </submittedName>
</protein>
<dbReference type="EMBL" id="MU254086">
    <property type="protein sequence ID" value="KAG9242320.1"/>
    <property type="molecule type" value="Genomic_DNA"/>
</dbReference>
<sequence length="82" mass="9031">MPGPTNPDTTNHTESVAANSSSKTESNASSHPLHQGDKDEKKGEEVEFRHHTANPGPQITQVDVPQEGTKEERRMKAQELNK</sequence>
<comment type="caution">
    <text evidence="2">The sequence shown here is derived from an EMBL/GenBank/DDBJ whole genome shotgun (WGS) entry which is preliminary data.</text>
</comment>
<accession>A0A9P7YZ09</accession>
<evidence type="ECO:0000313" key="2">
    <source>
        <dbReference type="EMBL" id="KAG9242320.1"/>
    </source>
</evidence>
<feature type="compositionally biased region" description="Low complexity" evidence="1">
    <location>
        <begin position="17"/>
        <end position="30"/>
    </location>
</feature>
<name>A0A9P7YZ09_9HELO</name>
<dbReference type="AlphaFoldDB" id="A0A9P7YZ09"/>
<dbReference type="Proteomes" id="UP000887226">
    <property type="component" value="Unassembled WGS sequence"/>
</dbReference>
<keyword evidence="3" id="KW-1185">Reference proteome</keyword>
<feature type="compositionally biased region" description="Basic and acidic residues" evidence="1">
    <location>
        <begin position="34"/>
        <end position="50"/>
    </location>
</feature>
<gene>
    <name evidence="2" type="ORF">BJ878DRAFT_426173</name>
</gene>
<feature type="compositionally biased region" description="Basic and acidic residues" evidence="1">
    <location>
        <begin position="68"/>
        <end position="82"/>
    </location>
</feature>
<evidence type="ECO:0000313" key="3">
    <source>
        <dbReference type="Proteomes" id="UP000887226"/>
    </source>
</evidence>